<protein>
    <recommendedName>
        <fullName evidence="3">CopG family transcriptional regulator</fullName>
    </recommendedName>
</protein>
<proteinExistence type="predicted"/>
<evidence type="ECO:0000313" key="1">
    <source>
        <dbReference type="EMBL" id="MBB5432188.1"/>
    </source>
</evidence>
<dbReference type="RefSeq" id="WP_184391790.1">
    <property type="nucleotide sequence ID" value="NZ_BAAAJD010000011.1"/>
</dbReference>
<accession>A0A7W8VDN4</accession>
<reference evidence="1 2" key="1">
    <citation type="submission" date="2020-08" db="EMBL/GenBank/DDBJ databases">
        <title>Sequencing the genomes of 1000 actinobacteria strains.</title>
        <authorList>
            <person name="Klenk H.-P."/>
        </authorList>
    </citation>
    <scope>NUCLEOTIDE SEQUENCE [LARGE SCALE GENOMIC DNA]</scope>
    <source>
        <strain evidence="1 2">DSM 44551</strain>
    </source>
</reference>
<gene>
    <name evidence="1" type="ORF">HDA36_002272</name>
</gene>
<sequence>MSDVSVLGEGPVEEVSLSLHQGTLAALRKRTGERGMSAYIEELIQRDVERERLRELIEWAEAEHGPVDPASVEAKRAILRGEVDDPSVDAA</sequence>
<name>A0A7W8VDN4_9ACTN</name>
<dbReference type="EMBL" id="JACHDB010000001">
    <property type="protein sequence ID" value="MBB5432188.1"/>
    <property type="molecule type" value="Genomic_DNA"/>
</dbReference>
<dbReference type="AlphaFoldDB" id="A0A7W8VDN4"/>
<evidence type="ECO:0000313" key="2">
    <source>
        <dbReference type="Proteomes" id="UP000572635"/>
    </source>
</evidence>
<evidence type="ECO:0008006" key="3">
    <source>
        <dbReference type="Google" id="ProtNLM"/>
    </source>
</evidence>
<organism evidence="1 2">
    <name type="scientific">Nocardiopsis composta</name>
    <dbReference type="NCBI Taxonomy" id="157465"/>
    <lineage>
        <taxon>Bacteria</taxon>
        <taxon>Bacillati</taxon>
        <taxon>Actinomycetota</taxon>
        <taxon>Actinomycetes</taxon>
        <taxon>Streptosporangiales</taxon>
        <taxon>Nocardiopsidaceae</taxon>
        <taxon>Nocardiopsis</taxon>
    </lineage>
</organism>
<keyword evidence="2" id="KW-1185">Reference proteome</keyword>
<dbReference type="Proteomes" id="UP000572635">
    <property type="component" value="Unassembled WGS sequence"/>
</dbReference>
<comment type="caution">
    <text evidence="1">The sequence shown here is derived from an EMBL/GenBank/DDBJ whole genome shotgun (WGS) entry which is preliminary data.</text>
</comment>